<organism evidence="1 2">
    <name type="scientific">Sphenostylis stenocarpa</name>
    <dbReference type="NCBI Taxonomy" id="92480"/>
    <lineage>
        <taxon>Eukaryota</taxon>
        <taxon>Viridiplantae</taxon>
        <taxon>Streptophyta</taxon>
        <taxon>Embryophyta</taxon>
        <taxon>Tracheophyta</taxon>
        <taxon>Spermatophyta</taxon>
        <taxon>Magnoliopsida</taxon>
        <taxon>eudicotyledons</taxon>
        <taxon>Gunneridae</taxon>
        <taxon>Pentapetalae</taxon>
        <taxon>rosids</taxon>
        <taxon>fabids</taxon>
        <taxon>Fabales</taxon>
        <taxon>Fabaceae</taxon>
        <taxon>Papilionoideae</taxon>
        <taxon>50 kb inversion clade</taxon>
        <taxon>NPAAA clade</taxon>
        <taxon>indigoferoid/millettioid clade</taxon>
        <taxon>Phaseoleae</taxon>
        <taxon>Sphenostylis</taxon>
    </lineage>
</organism>
<protein>
    <submittedName>
        <fullName evidence="1">Uncharacterized protein</fullName>
    </submittedName>
</protein>
<evidence type="ECO:0000313" key="1">
    <source>
        <dbReference type="EMBL" id="CAJ1957050.1"/>
    </source>
</evidence>
<proteinExistence type="predicted"/>
<keyword evidence="2" id="KW-1185">Reference proteome</keyword>
<dbReference type="EMBL" id="OY731402">
    <property type="protein sequence ID" value="CAJ1957050.1"/>
    <property type="molecule type" value="Genomic_DNA"/>
</dbReference>
<gene>
    <name evidence="1" type="ORF">AYBTSS11_LOCUS16991</name>
</gene>
<name>A0AA86VIC5_9FABA</name>
<dbReference type="Proteomes" id="UP001189624">
    <property type="component" value="Chromosome 5"/>
</dbReference>
<dbReference type="AlphaFoldDB" id="A0AA86VIC5"/>
<dbReference type="Gramene" id="rna-AYBTSS11_LOCUS16991">
    <property type="protein sequence ID" value="CAJ1957050.1"/>
    <property type="gene ID" value="gene-AYBTSS11_LOCUS16991"/>
</dbReference>
<accession>A0AA86VIC5</accession>
<sequence>MKKMELYHKKIPNTSLMMESMVVACLRKREREKNKDTETKERRMSLRWIVLCMNDEHATEKRYHDRLCYSAPPICYVFMAGSCK</sequence>
<reference evidence="1" key="1">
    <citation type="submission" date="2023-10" db="EMBL/GenBank/DDBJ databases">
        <authorList>
            <person name="Domelevo Entfellner J.-B."/>
        </authorList>
    </citation>
    <scope>NUCLEOTIDE SEQUENCE</scope>
</reference>
<evidence type="ECO:0000313" key="2">
    <source>
        <dbReference type="Proteomes" id="UP001189624"/>
    </source>
</evidence>